<protein>
    <recommendedName>
        <fullName evidence="3">Heterokaryon incompatibility domain-containing protein</fullName>
    </recommendedName>
</protein>
<evidence type="ECO:0008006" key="3">
    <source>
        <dbReference type="Google" id="ProtNLM"/>
    </source>
</evidence>
<dbReference type="PANTHER" id="PTHR39596">
    <property type="match status" value="1"/>
</dbReference>
<gene>
    <name evidence="1" type="ORF">LTR69_009038</name>
</gene>
<name>A0ABR0J1F7_9EURO</name>
<evidence type="ECO:0000313" key="1">
    <source>
        <dbReference type="EMBL" id="KAK5054076.1"/>
    </source>
</evidence>
<proteinExistence type="predicted"/>
<keyword evidence="2" id="KW-1185">Reference proteome</keyword>
<organism evidence="1 2">
    <name type="scientific">Exophiala sideris</name>
    <dbReference type="NCBI Taxonomy" id="1016849"/>
    <lineage>
        <taxon>Eukaryota</taxon>
        <taxon>Fungi</taxon>
        <taxon>Dikarya</taxon>
        <taxon>Ascomycota</taxon>
        <taxon>Pezizomycotina</taxon>
        <taxon>Eurotiomycetes</taxon>
        <taxon>Chaetothyriomycetidae</taxon>
        <taxon>Chaetothyriales</taxon>
        <taxon>Herpotrichiellaceae</taxon>
        <taxon>Exophiala</taxon>
    </lineage>
</organism>
<accession>A0ABR0J1F7</accession>
<dbReference type="PANTHER" id="PTHR39596:SF2">
    <property type="entry name" value="HET DOMAIN PROTEIN (AFU_ORTHOLOGUE AFUA_1G17550)-RELATED"/>
    <property type="match status" value="1"/>
</dbReference>
<sequence>MYYAYRGGLLEDTKDHGKCTAGKCFAYQIDPQVYETKHATPNCDCDHIEPPTDKVRSILSSGGLPIISFASPINSYQDFDIDVIEASDEIMSNSLPGCQLRHLRDLVANCLWQHGIKYGLRVQLWIDTLCVPLDEPLRGRAIELIKDTFEGANEVLVLDGRLRTLSSKVDYIENAMRVACSGWLGRLWTYLEGVLAKKLTFQFADDALDIRFWILGSFKDKSAQLWNFTGTECIQFYWLLRRLDRYDSTQRVARLWNALQWRSTSRTSDETICVASLFKLDLSEILRTPVEKRMTKLLEMQQWFPPGIIFMDAERLAEEGFGWAPKSFLARQPNELGLLNDERPPTRYNGIGLLVQYPGFLLTVAKQPLSATFFMLDKDRNTVHLMMQYGGVEGHSSASKLKCPAIISSRDPSYAPETVSILVDIIHDEDGCKHARIAGRGVLRKDQTNTYDGHVEGLAIEAELDVDEYLYATATSVPIDQQWCLV</sequence>
<dbReference type="EMBL" id="JAVRRF010000024">
    <property type="protein sequence ID" value="KAK5054076.1"/>
    <property type="molecule type" value="Genomic_DNA"/>
</dbReference>
<reference evidence="1 2" key="1">
    <citation type="submission" date="2023-08" db="EMBL/GenBank/DDBJ databases">
        <title>Black Yeasts Isolated from many extreme environments.</title>
        <authorList>
            <person name="Coleine C."/>
            <person name="Stajich J.E."/>
            <person name="Selbmann L."/>
        </authorList>
    </citation>
    <scope>NUCLEOTIDE SEQUENCE [LARGE SCALE GENOMIC DNA]</scope>
    <source>
        <strain evidence="1 2">CCFEE 6328</strain>
    </source>
</reference>
<evidence type="ECO:0000313" key="2">
    <source>
        <dbReference type="Proteomes" id="UP001345691"/>
    </source>
</evidence>
<dbReference type="Proteomes" id="UP001345691">
    <property type="component" value="Unassembled WGS sequence"/>
</dbReference>
<comment type="caution">
    <text evidence="1">The sequence shown here is derived from an EMBL/GenBank/DDBJ whole genome shotgun (WGS) entry which is preliminary data.</text>
</comment>